<gene>
    <name evidence="5" type="ORF">MTUNDRAET4_4059</name>
</gene>
<dbReference type="InterPro" id="IPR050808">
    <property type="entry name" value="Phage_Integrase"/>
</dbReference>
<comment type="similarity">
    <text evidence="1">Belongs to the 'phage' integrase family.</text>
</comment>
<evidence type="ECO:0000256" key="1">
    <source>
        <dbReference type="ARBA" id="ARBA00008857"/>
    </source>
</evidence>
<sequence>MMQSLRSGRFVMRAKITKRTVDGLQPGERDAFLWDTELPGFGCKITPKGSRIYILQYGRSGRDHRVTIGRHGIDVTPEQARLEAQRLRGPVAAGETPSAAREKRSENINVAELGQRYLDEYAIPPQEAVWHRPRSSQSRKPRDTAGRQAAGEVDRADRCRAGNARSRPRHDGKGRENQAARQTHSPRRRDRREPSAGASFKNVRARRGLETPSGREQPLPGRQAIRRAQSGAVPLQR</sequence>
<reference evidence="5 6" key="1">
    <citation type="submission" date="2019-03" db="EMBL/GenBank/DDBJ databases">
        <authorList>
            <person name="Kox A.R. M."/>
        </authorList>
    </citation>
    <scope>NUCLEOTIDE SEQUENCE [LARGE SCALE GENOMIC DNA]</scope>
    <source>
        <strain evidence="5">MTUNDRAET4 annotated genome</strain>
    </source>
</reference>
<dbReference type="Pfam" id="PF13356">
    <property type="entry name" value="Arm-DNA-bind_3"/>
    <property type="match status" value="1"/>
</dbReference>
<dbReference type="InterPro" id="IPR025166">
    <property type="entry name" value="Integrase_DNA_bind_dom"/>
</dbReference>
<name>A0A4U8Z5W7_METTU</name>
<dbReference type="PANTHER" id="PTHR30629:SF2">
    <property type="entry name" value="PROPHAGE INTEGRASE INTS-RELATED"/>
    <property type="match status" value="1"/>
</dbReference>
<accession>A0A4U8Z5W7</accession>
<keyword evidence="2" id="KW-0229">DNA integration</keyword>
<evidence type="ECO:0000256" key="3">
    <source>
        <dbReference type="SAM" id="MobiDB-lite"/>
    </source>
</evidence>
<dbReference type="AlphaFoldDB" id="A0A4U8Z5W7"/>
<evidence type="ECO:0000259" key="4">
    <source>
        <dbReference type="Pfam" id="PF13356"/>
    </source>
</evidence>
<dbReference type="Proteomes" id="UP000294360">
    <property type="component" value="Chromosome"/>
</dbReference>
<feature type="region of interest" description="Disordered" evidence="3">
    <location>
        <begin position="128"/>
        <end position="237"/>
    </location>
</feature>
<organism evidence="5 6">
    <name type="scientific">Methylocella tundrae</name>
    <dbReference type="NCBI Taxonomy" id="227605"/>
    <lineage>
        <taxon>Bacteria</taxon>
        <taxon>Pseudomonadati</taxon>
        <taxon>Pseudomonadota</taxon>
        <taxon>Alphaproteobacteria</taxon>
        <taxon>Hyphomicrobiales</taxon>
        <taxon>Beijerinckiaceae</taxon>
        <taxon>Methylocella</taxon>
    </lineage>
</organism>
<protein>
    <recommendedName>
        <fullName evidence="4">Integrase DNA-binding domain-containing protein</fullName>
    </recommendedName>
</protein>
<feature type="region of interest" description="Disordered" evidence="3">
    <location>
        <begin position="85"/>
        <end position="107"/>
    </location>
</feature>
<proteinExistence type="inferred from homology"/>
<dbReference type="GO" id="GO:0015074">
    <property type="term" value="P:DNA integration"/>
    <property type="evidence" value="ECO:0007669"/>
    <property type="project" value="UniProtKB-KW"/>
</dbReference>
<dbReference type="PANTHER" id="PTHR30629">
    <property type="entry name" value="PROPHAGE INTEGRASE"/>
    <property type="match status" value="1"/>
</dbReference>
<dbReference type="KEGG" id="mtun:MTUNDRAET4_4059"/>
<dbReference type="InterPro" id="IPR038488">
    <property type="entry name" value="Integrase_DNA-bd_sf"/>
</dbReference>
<evidence type="ECO:0000313" key="6">
    <source>
        <dbReference type="Proteomes" id="UP000294360"/>
    </source>
</evidence>
<evidence type="ECO:0000313" key="5">
    <source>
        <dbReference type="EMBL" id="VFU10940.1"/>
    </source>
</evidence>
<dbReference type="Gene3D" id="3.30.160.390">
    <property type="entry name" value="Integrase, DNA-binding domain"/>
    <property type="match status" value="1"/>
</dbReference>
<evidence type="ECO:0000256" key="2">
    <source>
        <dbReference type="ARBA" id="ARBA00022908"/>
    </source>
</evidence>
<feature type="compositionally biased region" description="Basic and acidic residues" evidence="3">
    <location>
        <begin position="169"/>
        <end position="178"/>
    </location>
</feature>
<dbReference type="EMBL" id="LR536450">
    <property type="protein sequence ID" value="VFU10940.1"/>
    <property type="molecule type" value="Genomic_DNA"/>
</dbReference>
<feature type="domain" description="Integrase DNA-binding" evidence="4">
    <location>
        <begin position="17"/>
        <end position="103"/>
    </location>
</feature>